<accession>A0A381NT20</accession>
<dbReference type="Gene3D" id="3.30.2170.10">
    <property type="entry name" value="archaeoglobus fulgidus dsm 4304 superfamily"/>
    <property type="match status" value="1"/>
</dbReference>
<protein>
    <submittedName>
        <fullName evidence="1">Uncharacterized protein</fullName>
    </submittedName>
</protein>
<dbReference type="PIRSF" id="PIRSF006380">
    <property type="entry name" value="UCP006380"/>
    <property type="match status" value="1"/>
</dbReference>
<dbReference type="InterPro" id="IPR002802">
    <property type="entry name" value="Endo_dU"/>
</dbReference>
<dbReference type="EMBL" id="UINC01000552">
    <property type="protein sequence ID" value="SUZ57254.1"/>
    <property type="molecule type" value="Genomic_DNA"/>
</dbReference>
<dbReference type="HAMAP" id="MF_00582">
    <property type="entry name" value="UPF0215"/>
    <property type="match status" value="1"/>
</dbReference>
<proteinExistence type="inferred from homology"/>
<gene>
    <name evidence="1" type="ORF">METZ01_LOCUS10108</name>
</gene>
<dbReference type="PANTHER" id="PTHR39518:SF2">
    <property type="entry name" value="UPF0215 PROTEIN MJ1150"/>
    <property type="match status" value="1"/>
</dbReference>
<dbReference type="Pfam" id="PF01949">
    <property type="entry name" value="Endo_dU"/>
    <property type="match status" value="1"/>
</dbReference>
<dbReference type="AlphaFoldDB" id="A0A381NT20"/>
<organism evidence="1">
    <name type="scientific">marine metagenome</name>
    <dbReference type="NCBI Taxonomy" id="408172"/>
    <lineage>
        <taxon>unclassified sequences</taxon>
        <taxon>metagenomes</taxon>
        <taxon>ecological metagenomes</taxon>
    </lineage>
</organism>
<evidence type="ECO:0000313" key="1">
    <source>
        <dbReference type="EMBL" id="SUZ57254.1"/>
    </source>
</evidence>
<sequence length="191" mass="21136">MRHLHLEKHGLRGLAIAESFSQTSKKSVLSGIVMSTDLIIDGFVLGHSTVGGDDATEAILSMYEKLDRPDISFLLISGIVISFYNIVDVKKISEKIGLPVIGVTYEDSKGIEDAIKHHFPKSYDSKLAEYSKLGTREKITLRTSYDLYIRNEGCTVSEATHLLDKLTLQGSVPEPLRISQLLANTLLKAKF</sequence>
<dbReference type="PANTHER" id="PTHR39518">
    <property type="entry name" value="UPF0215 PROTEIN MJ1150"/>
    <property type="match status" value="1"/>
</dbReference>
<reference evidence="1" key="1">
    <citation type="submission" date="2018-05" db="EMBL/GenBank/DDBJ databases">
        <authorList>
            <person name="Lanie J.A."/>
            <person name="Ng W.-L."/>
            <person name="Kazmierczak K.M."/>
            <person name="Andrzejewski T.M."/>
            <person name="Davidsen T.M."/>
            <person name="Wayne K.J."/>
            <person name="Tettelin H."/>
            <person name="Glass J.I."/>
            <person name="Rusch D."/>
            <person name="Podicherti R."/>
            <person name="Tsui H.-C.T."/>
            <person name="Winkler M.E."/>
        </authorList>
    </citation>
    <scope>NUCLEOTIDE SEQUENCE</scope>
</reference>
<name>A0A381NT20_9ZZZZ</name>